<dbReference type="InterPro" id="IPR037053">
    <property type="entry name" value="Phage_tail_collar_dom_sf"/>
</dbReference>
<dbReference type="SUPFAM" id="SSF88874">
    <property type="entry name" value="Receptor-binding domain of short tail fibre protein gp12"/>
    <property type="match status" value="1"/>
</dbReference>
<evidence type="ECO:0000313" key="3">
    <source>
        <dbReference type="Proteomes" id="UP000514752"/>
    </source>
</evidence>
<accession>A0A7D7SIN8</accession>
<gene>
    <name evidence="2" type="ORF">H3L94_09140</name>
</gene>
<dbReference type="Gene3D" id="3.90.1340.10">
    <property type="entry name" value="Phage tail collar domain"/>
    <property type="match status" value="1"/>
</dbReference>
<dbReference type="AlphaFoldDB" id="A0A7D7SIN8"/>
<reference evidence="2 3" key="1">
    <citation type="submission" date="2020-07" db="EMBL/GenBank/DDBJ databases">
        <title>Genomic diversity of species in the Neisseriaceae family.</title>
        <authorList>
            <person name="Vincent A.T."/>
            <person name="Bernet E."/>
            <person name="Veyrier F.J."/>
        </authorList>
    </citation>
    <scope>NUCLEOTIDE SEQUENCE [LARGE SCALE GENOMIC DNA]</scope>
    <source>
        <strain evidence="2 3">DSM 22244</strain>
    </source>
</reference>
<dbReference type="EMBL" id="CP059567">
    <property type="protein sequence ID" value="QMT41652.1"/>
    <property type="molecule type" value="Genomic_DNA"/>
</dbReference>
<protein>
    <submittedName>
        <fullName evidence="2">Tail fiber protein</fullName>
    </submittedName>
</protein>
<dbReference type="InterPro" id="IPR011083">
    <property type="entry name" value="Phage_tail_collar_dom"/>
</dbReference>
<dbReference type="Pfam" id="PF07484">
    <property type="entry name" value="Collar"/>
    <property type="match status" value="1"/>
</dbReference>
<evidence type="ECO:0000313" key="2">
    <source>
        <dbReference type="EMBL" id="QMT41652.1"/>
    </source>
</evidence>
<sequence>MAAGAVPYTGAAKHVDLNGKKLNNAGELKLGDGRNNVYQQLIFGNYERSPGNGNYGAVSNSKFSGTLRWAAISNYGEDGQHISSLFADTAKAYVRIGSTNHELAKAADTILTQSGTFTGTVGYNRIISVNNGNDGMPDGAYKYGLGLSLASGNGKAQLYIAHTGGVYARGGYHTHPMQQWYRVDGADWADVRGRPTTLAGYGITDAASRTDVTQAAPPGTVMYFAGRNPPAGWLKANGAAVSRTTYAPLFAAIGTIYGSGDGSTTFNLPDVRGEFVRGWDDGRGVDAGRAIGSVQTDEIKRHVHKFISSDVTGSDALAVVRSDLFEQDDDVPDQLQHSDIIGDGSGWGDNGWAQPKLTSPYATGGTETRPRNVALLAIIKI</sequence>
<name>A0A7D7SIN8_9NEIS</name>
<feature type="domain" description="Phage tail collar" evidence="1">
    <location>
        <begin position="219"/>
        <end position="276"/>
    </location>
</feature>
<proteinExistence type="predicted"/>
<dbReference type="Proteomes" id="UP000514752">
    <property type="component" value="Chromosome"/>
</dbReference>
<organism evidence="2 3">
    <name type="scientific">Neisseria shayeganii</name>
    <dbReference type="NCBI Taxonomy" id="607712"/>
    <lineage>
        <taxon>Bacteria</taxon>
        <taxon>Pseudomonadati</taxon>
        <taxon>Pseudomonadota</taxon>
        <taxon>Betaproteobacteria</taxon>
        <taxon>Neisseriales</taxon>
        <taxon>Neisseriaceae</taxon>
        <taxon>Neisseria</taxon>
    </lineage>
</organism>
<dbReference type="KEGG" id="nsg:H3L94_09140"/>
<evidence type="ECO:0000259" key="1">
    <source>
        <dbReference type="Pfam" id="PF07484"/>
    </source>
</evidence>